<dbReference type="InterPro" id="IPR008166">
    <property type="entry name" value="Glyco_transf_92"/>
</dbReference>
<evidence type="ECO:0000256" key="1">
    <source>
        <dbReference type="ARBA" id="ARBA00004370"/>
    </source>
</evidence>
<protein>
    <submittedName>
        <fullName evidence="6">Glycosyltransferase family 92 protein</fullName>
    </submittedName>
</protein>
<keyword evidence="5" id="KW-0472">Membrane</keyword>
<evidence type="ECO:0000313" key="7">
    <source>
        <dbReference type="Proteomes" id="UP000693970"/>
    </source>
</evidence>
<keyword evidence="4" id="KW-0808">Transferase</keyword>
<dbReference type="GO" id="GO:0016020">
    <property type="term" value="C:membrane"/>
    <property type="evidence" value="ECO:0007669"/>
    <property type="project" value="UniProtKB-SubCell"/>
</dbReference>
<keyword evidence="3" id="KW-0328">Glycosyltransferase</keyword>
<evidence type="ECO:0000256" key="4">
    <source>
        <dbReference type="ARBA" id="ARBA00022679"/>
    </source>
</evidence>
<organism evidence="6 7">
    <name type="scientific">Nitzschia inconspicua</name>
    <dbReference type="NCBI Taxonomy" id="303405"/>
    <lineage>
        <taxon>Eukaryota</taxon>
        <taxon>Sar</taxon>
        <taxon>Stramenopiles</taxon>
        <taxon>Ochrophyta</taxon>
        <taxon>Bacillariophyta</taxon>
        <taxon>Bacillariophyceae</taxon>
        <taxon>Bacillariophycidae</taxon>
        <taxon>Bacillariales</taxon>
        <taxon>Bacillariaceae</taxon>
        <taxon>Nitzschia</taxon>
    </lineage>
</organism>
<dbReference type="Proteomes" id="UP000693970">
    <property type="component" value="Unassembled WGS sequence"/>
</dbReference>
<dbReference type="Pfam" id="PF01697">
    <property type="entry name" value="Glyco_transf_92"/>
    <property type="match status" value="1"/>
</dbReference>
<comment type="caution">
    <text evidence="6">The sequence shown here is derived from an EMBL/GenBank/DDBJ whole genome shotgun (WGS) entry which is preliminary data.</text>
</comment>
<dbReference type="AlphaFoldDB" id="A0A9K3L9G3"/>
<gene>
    <name evidence="6" type="ORF">IV203_014579</name>
</gene>
<accession>A0A9K3L9G3</accession>
<name>A0A9K3L9G3_9STRA</name>
<dbReference type="EMBL" id="JAGRRH010000014">
    <property type="protein sequence ID" value="KAG7357992.1"/>
    <property type="molecule type" value="Genomic_DNA"/>
</dbReference>
<dbReference type="OrthoDB" id="54549at2759"/>
<sequence length="701" mass="79315">MGARLTTSYEDDSVRVTIFGMSGNCRRVEEAPELACTSSIGLIGENGTLWTNDELSNQQLFLRIGHTVFGKENDDQHNTTTSSVLYPMDFIPLLSWDGNANAMNDALKLQTNAIFGFERLGFGIPEWPTSASVNNHWTAFSSEYQVQWHNSSTDGRPIPGPYWEDRIYLVGARLTTSYEDDSVRVTIFGMGGSCRVEGVPELACTSIGLIGENGTLWTNDELSNQQLFLRIGHTVFGKENDDQHNTTTSSVLYPMDFIPLLSWDGNANAVSLMWTSNLTHLKNISKIELQHQLDNSPLAGLKLEFWIQPKKSFLQQTNRNVPANLTQLIQVEIPLLTGVVGHVGPQLGPFTARIMRNTSSISNQDMERKAPQSQSALLQEKVDAVICVAVYGKHSLRSIPEFVMHHANVGFSHVVVGFLEREIDGQLIDTAQDMLVDFLEDGTISLAAVSLPHMTCKTDLMKLHFYSACLHHAKGFAEYVAVFDSDEYWLPHRKAKSNELDTQRTQRFFPSIVTNDPIWKESPYPLYQSIVETMNMVHQYQKEAGCGEEWCFHTFVSLQVERKSNNVTWEQRTGRVTEDFELRGTRWDTVTHKSVTRTKYANMLGFHQPGSCRYSANQPYQRDVAAYQTPMANITLYKETGICQNLFFTETDKFGCMHHFYTVNSNRQWPTSRLGNTTKDEYVHSFGNTVQQQLNSRKEIA</sequence>
<reference evidence="6" key="2">
    <citation type="submission" date="2021-04" db="EMBL/GenBank/DDBJ databases">
        <authorList>
            <person name="Podell S."/>
        </authorList>
    </citation>
    <scope>NUCLEOTIDE SEQUENCE</scope>
    <source>
        <strain evidence="6">Hildebrandi</strain>
    </source>
</reference>
<proteinExistence type="inferred from homology"/>
<comment type="similarity">
    <text evidence="2">Belongs to the glycosyltransferase 92 family.</text>
</comment>
<evidence type="ECO:0000256" key="5">
    <source>
        <dbReference type="ARBA" id="ARBA00023136"/>
    </source>
</evidence>
<comment type="subcellular location">
    <subcellularLocation>
        <location evidence="1">Membrane</location>
    </subcellularLocation>
</comment>
<evidence type="ECO:0000256" key="2">
    <source>
        <dbReference type="ARBA" id="ARBA00007647"/>
    </source>
</evidence>
<evidence type="ECO:0000256" key="3">
    <source>
        <dbReference type="ARBA" id="ARBA00022676"/>
    </source>
</evidence>
<evidence type="ECO:0000313" key="6">
    <source>
        <dbReference type="EMBL" id="KAG7357992.1"/>
    </source>
</evidence>
<keyword evidence="7" id="KW-1185">Reference proteome</keyword>
<dbReference type="GO" id="GO:0016757">
    <property type="term" value="F:glycosyltransferase activity"/>
    <property type="evidence" value="ECO:0007669"/>
    <property type="project" value="UniProtKB-KW"/>
</dbReference>
<reference evidence="6" key="1">
    <citation type="journal article" date="2021" name="Sci. Rep.">
        <title>Diploid genomic architecture of Nitzschia inconspicua, an elite biomass production diatom.</title>
        <authorList>
            <person name="Oliver A."/>
            <person name="Podell S."/>
            <person name="Pinowska A."/>
            <person name="Traller J.C."/>
            <person name="Smith S.R."/>
            <person name="McClure R."/>
            <person name="Beliaev A."/>
            <person name="Bohutskyi P."/>
            <person name="Hill E.A."/>
            <person name="Rabines A."/>
            <person name="Zheng H."/>
            <person name="Allen L.Z."/>
            <person name="Kuo A."/>
            <person name="Grigoriev I.V."/>
            <person name="Allen A.E."/>
            <person name="Hazlebeck D."/>
            <person name="Allen E.E."/>
        </authorList>
    </citation>
    <scope>NUCLEOTIDE SEQUENCE</scope>
    <source>
        <strain evidence="6">Hildebrandi</strain>
    </source>
</reference>